<dbReference type="EMBL" id="JAMOIM010000009">
    <property type="protein sequence ID" value="MCW6509254.1"/>
    <property type="molecule type" value="Genomic_DNA"/>
</dbReference>
<dbReference type="PANTHER" id="PTHR33336">
    <property type="entry name" value="QUINOL MONOOXYGENASE YGIN-RELATED"/>
    <property type="match status" value="1"/>
</dbReference>
<evidence type="ECO:0000259" key="1">
    <source>
        <dbReference type="PROSITE" id="PS51725"/>
    </source>
</evidence>
<comment type="caution">
    <text evidence="2">The sequence shown here is derived from an EMBL/GenBank/DDBJ whole genome shotgun (WGS) entry which is preliminary data.</text>
</comment>
<name>A0AA41YVA8_9HYPH</name>
<dbReference type="Gene3D" id="3.30.70.100">
    <property type="match status" value="1"/>
</dbReference>
<organism evidence="2 3">
    <name type="scientific">Lichenifustis flavocetrariae</name>
    <dbReference type="NCBI Taxonomy" id="2949735"/>
    <lineage>
        <taxon>Bacteria</taxon>
        <taxon>Pseudomonadati</taxon>
        <taxon>Pseudomonadota</taxon>
        <taxon>Alphaproteobacteria</taxon>
        <taxon>Hyphomicrobiales</taxon>
        <taxon>Lichenihabitantaceae</taxon>
        <taxon>Lichenifustis</taxon>
    </lineage>
</organism>
<evidence type="ECO:0000313" key="2">
    <source>
        <dbReference type="EMBL" id="MCW6509254.1"/>
    </source>
</evidence>
<dbReference type="RefSeq" id="WP_282585627.1">
    <property type="nucleotide sequence ID" value="NZ_JAMOIM010000009.1"/>
</dbReference>
<reference evidence="2" key="1">
    <citation type="submission" date="2022-05" db="EMBL/GenBank/DDBJ databases">
        <authorList>
            <person name="Pankratov T."/>
        </authorList>
    </citation>
    <scope>NUCLEOTIDE SEQUENCE</scope>
    <source>
        <strain evidence="2">BP6-180914</strain>
    </source>
</reference>
<keyword evidence="2" id="KW-0503">Monooxygenase</keyword>
<evidence type="ECO:0000313" key="3">
    <source>
        <dbReference type="Proteomes" id="UP001165667"/>
    </source>
</evidence>
<feature type="domain" description="ABM" evidence="1">
    <location>
        <begin position="5"/>
        <end position="93"/>
    </location>
</feature>
<dbReference type="InterPro" id="IPR007138">
    <property type="entry name" value="ABM_dom"/>
</dbReference>
<dbReference type="InterPro" id="IPR050744">
    <property type="entry name" value="AI-2_Isomerase_LsrG"/>
</dbReference>
<protein>
    <submittedName>
        <fullName evidence="2">Antibiotic biosynthesis monooxygenase</fullName>
    </submittedName>
</protein>
<proteinExistence type="predicted"/>
<dbReference type="PROSITE" id="PS51725">
    <property type="entry name" value="ABM"/>
    <property type="match status" value="1"/>
</dbReference>
<dbReference type="SUPFAM" id="SSF54909">
    <property type="entry name" value="Dimeric alpha+beta barrel"/>
    <property type="match status" value="1"/>
</dbReference>
<keyword evidence="3" id="KW-1185">Reference proteome</keyword>
<dbReference type="GO" id="GO:0004497">
    <property type="term" value="F:monooxygenase activity"/>
    <property type="evidence" value="ECO:0007669"/>
    <property type="project" value="UniProtKB-KW"/>
</dbReference>
<dbReference type="AlphaFoldDB" id="A0AA41YVA8"/>
<dbReference type="Pfam" id="PF03992">
    <property type="entry name" value="ABM"/>
    <property type="match status" value="1"/>
</dbReference>
<gene>
    <name evidence="2" type="ORF">M8523_14615</name>
</gene>
<dbReference type="InterPro" id="IPR011008">
    <property type="entry name" value="Dimeric_a/b-barrel"/>
</dbReference>
<dbReference type="Proteomes" id="UP001165667">
    <property type="component" value="Unassembled WGS sequence"/>
</dbReference>
<sequence length="102" mass="12167">MNPGCTLIAFLKGKPEKRDELLAVLRAFVEPTRAEAGSVEYHLHISDTDPNLFFFYENWRTRKDLDEHLEMPYLKSFFDRRMDLLEKEVDLQFMTMDSAYDR</sequence>
<keyword evidence="2" id="KW-0560">Oxidoreductase</keyword>
<accession>A0AA41YVA8</accession>
<dbReference type="PANTHER" id="PTHR33336:SF3">
    <property type="entry name" value="ABM DOMAIN-CONTAINING PROTEIN"/>
    <property type="match status" value="1"/>
</dbReference>